<dbReference type="PANTHER" id="PTHR48086">
    <property type="entry name" value="SODIUM/PROLINE SYMPORTER-RELATED"/>
    <property type="match status" value="1"/>
</dbReference>
<dbReference type="CDD" id="cd10322">
    <property type="entry name" value="SLC5sbd"/>
    <property type="match status" value="1"/>
</dbReference>
<evidence type="ECO:0000313" key="9">
    <source>
        <dbReference type="EMBL" id="KXG44696.1"/>
    </source>
</evidence>
<organism evidence="9 10">
    <name type="scientific">Tepidibacillus decaturensis</name>
    <dbReference type="NCBI Taxonomy" id="1413211"/>
    <lineage>
        <taxon>Bacteria</taxon>
        <taxon>Bacillati</taxon>
        <taxon>Bacillota</taxon>
        <taxon>Bacilli</taxon>
        <taxon>Bacillales</taxon>
        <taxon>Bacillaceae</taxon>
        <taxon>Tepidibacillus</taxon>
    </lineage>
</organism>
<dbReference type="Gene3D" id="1.20.1730.10">
    <property type="entry name" value="Sodium/glucose cotransporter"/>
    <property type="match status" value="1"/>
</dbReference>
<dbReference type="RefSeq" id="WP_068726729.1">
    <property type="nucleotide sequence ID" value="NZ_LSKU01000001.1"/>
</dbReference>
<dbReference type="STRING" id="1413211.U473_12180"/>
<sequence length="472" mass="50540">MSIYVFGFILYLLIIFGIGIFTKRYIKDSSDFLVGGRRLNTGLLFTTLLSANIGAGSTVGVAGLGYINGVSAWWWIGASAIGSFLLAYTVGPKIWGLSKQYNLITLGDYLEHRYHTSFRLMIAAMMAIGTLALFAGQLIGISWILTVVVGTSKTVGVLIGAIVVSLYFVIGGLLSSAIVNVFQLSMILFGFIISLPFALNSIGGWDSLVQLVSQHLDDVEKSRQYFSFSGIGIKAIIGYIFLLTPSFIISPGLIQKIFGAKDEQVVKKGTAYNGLIQLFFAFIPVIIGMTAFAAFPELASREMALPMVMKEMLPVGISVLALAAIFAAEASTADAVLFMITSSLAKDIYATYINKKVSNQELLKVSRMITIVSGVAGVVLALYLPNIIASLSIFYSLMSVAITAPLLFGLYSKGANTLSAFLASGLGIGITLVLNYTTGGKGFGILTPQAIGMIVSIGLILLMVLFTKPRRF</sequence>
<dbReference type="InterPro" id="IPR050277">
    <property type="entry name" value="Sodium:Solute_Symporter"/>
</dbReference>
<feature type="transmembrane region" description="Helical" evidence="8">
    <location>
        <begin position="43"/>
        <end position="66"/>
    </location>
</feature>
<keyword evidence="3" id="KW-0813">Transport</keyword>
<dbReference type="InterPro" id="IPR001734">
    <property type="entry name" value="Na/solute_symporter"/>
</dbReference>
<dbReference type="PROSITE" id="PS50283">
    <property type="entry name" value="NA_SOLUT_SYMP_3"/>
    <property type="match status" value="1"/>
</dbReference>
<evidence type="ECO:0000256" key="3">
    <source>
        <dbReference type="ARBA" id="ARBA00022448"/>
    </source>
</evidence>
<feature type="transmembrane region" description="Helical" evidence="8">
    <location>
        <begin position="365"/>
        <end position="384"/>
    </location>
</feature>
<evidence type="ECO:0000256" key="7">
    <source>
        <dbReference type="RuleBase" id="RU362091"/>
    </source>
</evidence>
<accession>A0A135L6U7</accession>
<reference evidence="9 10" key="1">
    <citation type="submission" date="2016-02" db="EMBL/GenBank/DDBJ databases">
        <title>Draft Genome for Tepidibacillus decaturensis nov. sp. Strain Z9, an Anaerobic, Moderately Thermophilic and Heterotrophic Bacterium from Deep Subsurface of the Illinois Basin, USA.</title>
        <authorList>
            <person name="Dong Y."/>
            <person name="Chang J.Y."/>
            <person name="Sanford R."/>
            <person name="Fouke B.W."/>
        </authorList>
    </citation>
    <scope>NUCLEOTIDE SEQUENCE [LARGE SCALE GENOMIC DNA]</scope>
    <source>
        <strain evidence="9 10">Z9</strain>
    </source>
</reference>
<keyword evidence="5 8" id="KW-1133">Transmembrane helix</keyword>
<dbReference type="GO" id="GO:0005886">
    <property type="term" value="C:plasma membrane"/>
    <property type="evidence" value="ECO:0007669"/>
    <property type="project" value="TreeGrafter"/>
</dbReference>
<feature type="transmembrane region" description="Helical" evidence="8">
    <location>
        <begin position="72"/>
        <end position="91"/>
    </location>
</feature>
<keyword evidence="4 8" id="KW-0812">Transmembrane</keyword>
<dbReference type="Pfam" id="PF00474">
    <property type="entry name" value="SSF"/>
    <property type="match status" value="1"/>
</dbReference>
<dbReference type="GO" id="GO:0022857">
    <property type="term" value="F:transmembrane transporter activity"/>
    <property type="evidence" value="ECO:0007669"/>
    <property type="project" value="InterPro"/>
</dbReference>
<gene>
    <name evidence="9" type="ORF">U473_12180</name>
</gene>
<evidence type="ECO:0000256" key="4">
    <source>
        <dbReference type="ARBA" id="ARBA00022692"/>
    </source>
</evidence>
<feature type="transmembrane region" description="Helical" evidence="8">
    <location>
        <begin position="390"/>
        <end position="411"/>
    </location>
</feature>
<evidence type="ECO:0000256" key="5">
    <source>
        <dbReference type="ARBA" id="ARBA00022989"/>
    </source>
</evidence>
<feature type="transmembrane region" description="Helical" evidence="8">
    <location>
        <begin position="120"/>
        <end position="145"/>
    </location>
</feature>
<dbReference type="EMBL" id="LSKU01000001">
    <property type="protein sequence ID" value="KXG44696.1"/>
    <property type="molecule type" value="Genomic_DNA"/>
</dbReference>
<name>A0A135L6U7_9BACI</name>
<feature type="transmembrane region" description="Helical" evidence="8">
    <location>
        <begin position="275"/>
        <end position="295"/>
    </location>
</feature>
<keyword evidence="10" id="KW-1185">Reference proteome</keyword>
<evidence type="ECO:0000313" key="10">
    <source>
        <dbReference type="Proteomes" id="UP000070352"/>
    </source>
</evidence>
<keyword evidence="6 8" id="KW-0472">Membrane</keyword>
<evidence type="ECO:0000256" key="2">
    <source>
        <dbReference type="ARBA" id="ARBA00006434"/>
    </source>
</evidence>
<feature type="transmembrane region" description="Helical" evidence="8">
    <location>
        <begin position="186"/>
        <end position="205"/>
    </location>
</feature>
<feature type="transmembrane region" description="Helical" evidence="8">
    <location>
        <begin position="225"/>
        <end position="254"/>
    </location>
</feature>
<dbReference type="Proteomes" id="UP000070352">
    <property type="component" value="Unassembled WGS sequence"/>
</dbReference>
<comment type="caution">
    <text evidence="9">The sequence shown here is derived from an EMBL/GenBank/DDBJ whole genome shotgun (WGS) entry which is preliminary data.</text>
</comment>
<proteinExistence type="inferred from homology"/>
<evidence type="ECO:0000256" key="1">
    <source>
        <dbReference type="ARBA" id="ARBA00004141"/>
    </source>
</evidence>
<feature type="transmembrane region" description="Helical" evidence="8">
    <location>
        <begin position="6"/>
        <end position="22"/>
    </location>
</feature>
<dbReference type="InterPro" id="IPR038377">
    <property type="entry name" value="Na/Glc_symporter_sf"/>
</dbReference>
<evidence type="ECO:0000256" key="6">
    <source>
        <dbReference type="ARBA" id="ARBA00023136"/>
    </source>
</evidence>
<comment type="subcellular location">
    <subcellularLocation>
        <location evidence="1">Membrane</location>
        <topology evidence="1">Multi-pass membrane protein</topology>
    </subcellularLocation>
</comment>
<feature type="transmembrane region" description="Helical" evidence="8">
    <location>
        <begin position="157"/>
        <end position="179"/>
    </location>
</feature>
<feature type="transmembrane region" description="Helical" evidence="8">
    <location>
        <begin position="315"/>
        <end position="344"/>
    </location>
</feature>
<dbReference type="PANTHER" id="PTHR48086:SF7">
    <property type="entry name" value="SODIUM-SOLUTE SYMPORTER-RELATED"/>
    <property type="match status" value="1"/>
</dbReference>
<protein>
    <submittedName>
        <fullName evidence="9">Sodium:solute symporter</fullName>
    </submittedName>
</protein>
<dbReference type="AlphaFoldDB" id="A0A135L6U7"/>
<feature type="transmembrane region" description="Helical" evidence="8">
    <location>
        <begin position="443"/>
        <end position="466"/>
    </location>
</feature>
<feature type="transmembrane region" description="Helical" evidence="8">
    <location>
        <begin position="418"/>
        <end position="437"/>
    </location>
</feature>
<dbReference type="OrthoDB" id="9789704at2"/>
<evidence type="ECO:0000256" key="8">
    <source>
        <dbReference type="SAM" id="Phobius"/>
    </source>
</evidence>
<comment type="similarity">
    <text evidence="2 7">Belongs to the sodium:solute symporter (SSF) (TC 2.A.21) family.</text>
</comment>